<gene>
    <name evidence="2" type="ORF">XELAEV_18033924mg</name>
</gene>
<sequence>MQKTIDSKKSCHFYFIATVIHFLIFFRFHVSNSSNPQTYNHALSDARCVFDMAVSNPLHLVFISLPMDLAVVFGRNAAFPSFLLK</sequence>
<dbReference type="AlphaFoldDB" id="A0A974CMD5"/>
<organism evidence="2 3">
    <name type="scientific">Xenopus laevis</name>
    <name type="common">African clawed frog</name>
    <dbReference type="NCBI Taxonomy" id="8355"/>
    <lineage>
        <taxon>Eukaryota</taxon>
        <taxon>Metazoa</taxon>
        <taxon>Chordata</taxon>
        <taxon>Craniata</taxon>
        <taxon>Vertebrata</taxon>
        <taxon>Euteleostomi</taxon>
        <taxon>Amphibia</taxon>
        <taxon>Batrachia</taxon>
        <taxon>Anura</taxon>
        <taxon>Pipoidea</taxon>
        <taxon>Pipidae</taxon>
        <taxon>Xenopodinae</taxon>
        <taxon>Xenopus</taxon>
        <taxon>Xenopus</taxon>
    </lineage>
</organism>
<feature type="transmembrane region" description="Helical" evidence="1">
    <location>
        <begin position="60"/>
        <end position="84"/>
    </location>
</feature>
<feature type="transmembrane region" description="Helical" evidence="1">
    <location>
        <begin position="12"/>
        <end position="30"/>
    </location>
</feature>
<dbReference type="Proteomes" id="UP000694892">
    <property type="component" value="Chromosome 6S"/>
</dbReference>
<reference evidence="3" key="1">
    <citation type="journal article" date="2016" name="Nature">
        <title>Genome evolution in the allotetraploid frog Xenopus laevis.</title>
        <authorList>
            <person name="Session A.M."/>
            <person name="Uno Y."/>
            <person name="Kwon T."/>
            <person name="Chapman J.A."/>
            <person name="Toyoda A."/>
            <person name="Takahashi S."/>
            <person name="Fukui A."/>
            <person name="Hikosaka A."/>
            <person name="Suzuki A."/>
            <person name="Kondo M."/>
            <person name="van Heeringen S.J."/>
            <person name="Quigley I."/>
            <person name="Heinz S."/>
            <person name="Ogino H."/>
            <person name="Ochi H."/>
            <person name="Hellsten U."/>
            <person name="Lyons J.B."/>
            <person name="Simakov O."/>
            <person name="Putnam N."/>
            <person name="Stites J."/>
            <person name="Kuroki Y."/>
            <person name="Tanaka T."/>
            <person name="Michiue T."/>
            <person name="Watanabe M."/>
            <person name="Bogdanovic O."/>
            <person name="Lister R."/>
            <person name="Georgiou G."/>
            <person name="Paranjpe S.S."/>
            <person name="van Kruijsbergen I."/>
            <person name="Shu S."/>
            <person name="Carlson J."/>
            <person name="Kinoshita T."/>
            <person name="Ohta Y."/>
            <person name="Mawaribuchi S."/>
            <person name="Jenkins J."/>
            <person name="Grimwood J."/>
            <person name="Schmutz J."/>
            <person name="Mitros T."/>
            <person name="Mozaffari S.V."/>
            <person name="Suzuki Y."/>
            <person name="Haramoto Y."/>
            <person name="Yamamoto T.S."/>
            <person name="Takagi C."/>
            <person name="Heald R."/>
            <person name="Miller K."/>
            <person name="Haudenschild C."/>
            <person name="Kitzman J."/>
            <person name="Nakayama T."/>
            <person name="Izutsu Y."/>
            <person name="Robert J."/>
            <person name="Fortriede J."/>
            <person name="Burns K."/>
            <person name="Lotay V."/>
            <person name="Karimi K."/>
            <person name="Yasuoka Y."/>
            <person name="Dichmann D.S."/>
            <person name="Flajnik M.F."/>
            <person name="Houston D.W."/>
            <person name="Shendure J."/>
            <person name="DuPasquier L."/>
            <person name="Vize P.D."/>
            <person name="Zorn A.M."/>
            <person name="Ito M."/>
            <person name="Marcotte E.M."/>
            <person name="Wallingford J.B."/>
            <person name="Ito Y."/>
            <person name="Asashima M."/>
            <person name="Ueno N."/>
            <person name="Matsuda Y."/>
            <person name="Veenstra G.J."/>
            <person name="Fujiyama A."/>
            <person name="Harland R.M."/>
            <person name="Taira M."/>
            <person name="Rokhsar D.S."/>
        </authorList>
    </citation>
    <scope>NUCLEOTIDE SEQUENCE [LARGE SCALE GENOMIC DNA]</scope>
    <source>
        <strain evidence="3">J</strain>
    </source>
</reference>
<evidence type="ECO:0000313" key="2">
    <source>
        <dbReference type="EMBL" id="OCT74936.1"/>
    </source>
</evidence>
<evidence type="ECO:0000313" key="3">
    <source>
        <dbReference type="Proteomes" id="UP000694892"/>
    </source>
</evidence>
<dbReference type="EMBL" id="CM004477">
    <property type="protein sequence ID" value="OCT74936.1"/>
    <property type="molecule type" value="Genomic_DNA"/>
</dbReference>
<accession>A0A974CMD5</accession>
<keyword evidence="1" id="KW-1133">Transmembrane helix</keyword>
<keyword evidence="1" id="KW-0812">Transmembrane</keyword>
<evidence type="ECO:0000256" key="1">
    <source>
        <dbReference type="SAM" id="Phobius"/>
    </source>
</evidence>
<keyword evidence="1" id="KW-0472">Membrane</keyword>
<proteinExistence type="predicted"/>
<protein>
    <submittedName>
        <fullName evidence="2">Uncharacterized protein</fullName>
    </submittedName>
</protein>
<name>A0A974CMD5_XENLA</name>